<gene>
    <name evidence="2" type="ORF">BARAN1_0907</name>
</gene>
<dbReference type="Gene3D" id="3.40.50.410">
    <property type="entry name" value="von Willebrand factor, type A domain"/>
    <property type="match status" value="1"/>
</dbReference>
<dbReference type="Proteomes" id="UP000249818">
    <property type="component" value="Chromosome BARAN1"/>
</dbReference>
<organism evidence="2 3">
    <name type="scientific">Candidatus Bipolaricaulis anaerobius</name>
    <dbReference type="NCBI Taxonomy" id="2026885"/>
    <lineage>
        <taxon>Bacteria</taxon>
        <taxon>Candidatus Bipolaricaulota</taxon>
        <taxon>Candidatus Bipolaricaulia</taxon>
        <taxon>Candidatus Bipolaricaulales</taxon>
        <taxon>Candidatus Bipolaricaulaceae</taxon>
        <taxon>Candidatus Bipolaricaulis</taxon>
    </lineage>
</organism>
<feature type="domain" description="DUF58" evidence="1">
    <location>
        <begin position="45"/>
        <end position="235"/>
    </location>
</feature>
<dbReference type="Pfam" id="PF01882">
    <property type="entry name" value="DUF58"/>
    <property type="match status" value="1"/>
</dbReference>
<dbReference type="PANTHER" id="PTHR33608:SF7">
    <property type="entry name" value="DUF58 DOMAIN-CONTAINING PROTEIN"/>
    <property type="match status" value="1"/>
</dbReference>
<dbReference type="SUPFAM" id="SSF53300">
    <property type="entry name" value="vWA-like"/>
    <property type="match status" value="1"/>
</dbReference>
<dbReference type="InterPro" id="IPR002881">
    <property type="entry name" value="DUF58"/>
</dbReference>
<proteinExistence type="predicted"/>
<dbReference type="EMBL" id="LS483254">
    <property type="protein sequence ID" value="SQD92931.1"/>
    <property type="molecule type" value="Genomic_DNA"/>
</dbReference>
<accession>A0A2X3KJV8</accession>
<dbReference type="InterPro" id="IPR036465">
    <property type="entry name" value="vWFA_dom_sf"/>
</dbReference>
<keyword evidence="3" id="KW-1185">Reference proteome</keyword>
<dbReference type="AlphaFoldDB" id="A0A2X3KJV8"/>
<dbReference type="KEGG" id="bana:BARAN1_0907"/>
<reference evidence="3" key="1">
    <citation type="submission" date="2018-05" db="EMBL/GenBank/DDBJ databases">
        <authorList>
            <person name="Hao L."/>
        </authorList>
    </citation>
    <scope>NUCLEOTIDE SEQUENCE [LARGE SCALE GENOMIC DNA]</scope>
</reference>
<dbReference type="RefSeq" id="WP_122031268.1">
    <property type="nucleotide sequence ID" value="NZ_LS483254.1"/>
</dbReference>
<evidence type="ECO:0000313" key="3">
    <source>
        <dbReference type="Proteomes" id="UP000249818"/>
    </source>
</evidence>
<sequence length="288" mass="31601">MTDGPLSPSELRALARARITLRRPGGTLPGGHLARRKGTSVEFADYRPYQPGDDFRLIDWAVYARHRRLVTKTFAHEVEAPLYLFLDTSRSMGEGNKASFARRLAAALAFVAYRGQDRFAIYPFRDALVATPAPRRGRVALSTAFQSLMELSAAGETDLPRSLAAWAELGPEPGLCVLISDFLCPDGYRDGLLALRHGRHAVASVQVLSAADLDPPRWGEVRLRDVETHRGKSLVLGAGAARAYRAALREWNEGLAAACRELRMAYFLFRSDAAPVEAALTVLAGWGR</sequence>
<evidence type="ECO:0000259" key="1">
    <source>
        <dbReference type="Pfam" id="PF01882"/>
    </source>
</evidence>
<name>A0A2X3KJV8_9BACT</name>
<protein>
    <recommendedName>
        <fullName evidence="1">DUF58 domain-containing protein</fullName>
    </recommendedName>
</protein>
<dbReference type="PANTHER" id="PTHR33608">
    <property type="entry name" value="BLL2464 PROTEIN"/>
    <property type="match status" value="1"/>
</dbReference>
<evidence type="ECO:0000313" key="2">
    <source>
        <dbReference type="EMBL" id="SQD92931.1"/>
    </source>
</evidence>
<dbReference type="OrthoDB" id="9776116at2"/>